<proteinExistence type="predicted"/>
<dbReference type="AlphaFoldDB" id="A0A1G6P5F2"/>
<reference evidence="2" key="1">
    <citation type="submission" date="2016-10" db="EMBL/GenBank/DDBJ databases">
        <authorList>
            <person name="Varghese N."/>
            <person name="Submissions S."/>
        </authorList>
    </citation>
    <scope>NUCLEOTIDE SEQUENCE [LARGE SCALE GENOMIC DNA]</scope>
    <source>
        <strain evidence="2">DSM 23095</strain>
    </source>
</reference>
<gene>
    <name evidence="1" type="ORF">SAMN04488104_100554</name>
</gene>
<evidence type="ECO:0000313" key="2">
    <source>
        <dbReference type="Proteomes" id="UP000199060"/>
    </source>
</evidence>
<evidence type="ECO:0000313" key="1">
    <source>
        <dbReference type="EMBL" id="SDC75228.1"/>
    </source>
</evidence>
<organism evidence="1 2">
    <name type="scientific">Algoriphagus faecimaris</name>
    <dbReference type="NCBI Taxonomy" id="686796"/>
    <lineage>
        <taxon>Bacteria</taxon>
        <taxon>Pseudomonadati</taxon>
        <taxon>Bacteroidota</taxon>
        <taxon>Cytophagia</taxon>
        <taxon>Cytophagales</taxon>
        <taxon>Cyclobacteriaceae</taxon>
        <taxon>Algoriphagus</taxon>
    </lineage>
</organism>
<name>A0A1G6P5F2_9BACT</name>
<keyword evidence="2" id="KW-1185">Reference proteome</keyword>
<protein>
    <submittedName>
        <fullName evidence="1">Uncharacterized protein</fullName>
    </submittedName>
</protein>
<sequence length="36" mass="4451">MNFNFIGKNISTKYQDFFNFFKNVKIKLKEKNFEID</sequence>
<dbReference type="EMBL" id="FNAC01000005">
    <property type="protein sequence ID" value="SDC75228.1"/>
    <property type="molecule type" value="Genomic_DNA"/>
</dbReference>
<dbReference type="Proteomes" id="UP000199060">
    <property type="component" value="Unassembled WGS sequence"/>
</dbReference>
<dbReference type="STRING" id="686796.SAMN04488104_100554"/>
<accession>A0A1G6P5F2</accession>